<proteinExistence type="predicted"/>
<reference evidence="5 6" key="1">
    <citation type="submission" date="2015-07" db="EMBL/GenBank/DDBJ databases">
        <authorList>
            <person name="Ju K.-S."/>
            <person name="Doroghazi J.R."/>
            <person name="Metcalf W.W."/>
        </authorList>
    </citation>
    <scope>NUCLEOTIDE SEQUENCE [LARGE SCALE GENOMIC DNA]</scope>
    <source>
        <strain evidence="5 6">NRRL B-3589</strain>
    </source>
</reference>
<dbReference type="PANTHER" id="PTHR33164:SF104">
    <property type="entry name" value="TRANSCRIPTIONAL REGULATORY PROTEIN"/>
    <property type="match status" value="1"/>
</dbReference>
<dbReference type="EMBL" id="LGUT01001823">
    <property type="protein sequence ID" value="KOG88147.1"/>
    <property type="molecule type" value="Genomic_DNA"/>
</dbReference>
<dbReference type="PROSITE" id="PS50995">
    <property type="entry name" value="HTH_MARR_2"/>
    <property type="match status" value="1"/>
</dbReference>
<keyword evidence="3" id="KW-0804">Transcription</keyword>
<dbReference type="InterPro" id="IPR023187">
    <property type="entry name" value="Tscrpt_reg_MarR-type_CS"/>
</dbReference>
<feature type="domain" description="HTH marR-type" evidence="4">
    <location>
        <begin position="28"/>
        <end position="162"/>
    </location>
</feature>
<dbReference type="SUPFAM" id="SSF46785">
    <property type="entry name" value="Winged helix' DNA-binding domain"/>
    <property type="match status" value="1"/>
</dbReference>
<dbReference type="PANTHER" id="PTHR33164">
    <property type="entry name" value="TRANSCRIPTIONAL REGULATOR, MARR FAMILY"/>
    <property type="match status" value="1"/>
</dbReference>
<dbReference type="Gene3D" id="1.10.10.10">
    <property type="entry name" value="Winged helix-like DNA-binding domain superfamily/Winged helix DNA-binding domain"/>
    <property type="match status" value="1"/>
</dbReference>
<evidence type="ECO:0000259" key="4">
    <source>
        <dbReference type="PROSITE" id="PS50995"/>
    </source>
</evidence>
<keyword evidence="6" id="KW-1185">Reference proteome</keyword>
<evidence type="ECO:0000256" key="2">
    <source>
        <dbReference type="ARBA" id="ARBA00023125"/>
    </source>
</evidence>
<evidence type="ECO:0000313" key="6">
    <source>
        <dbReference type="Proteomes" id="UP000037020"/>
    </source>
</evidence>
<gene>
    <name evidence="5" type="ORF">ADK38_21420</name>
</gene>
<dbReference type="PROSITE" id="PS01117">
    <property type="entry name" value="HTH_MARR_1"/>
    <property type="match status" value="1"/>
</dbReference>
<dbReference type="Proteomes" id="UP000037020">
    <property type="component" value="Unassembled WGS sequence"/>
</dbReference>
<accession>A0ABR5J467</accession>
<dbReference type="InterPro" id="IPR036390">
    <property type="entry name" value="WH_DNA-bd_sf"/>
</dbReference>
<dbReference type="InterPro" id="IPR000835">
    <property type="entry name" value="HTH_MarR-typ"/>
</dbReference>
<protein>
    <recommendedName>
        <fullName evidence="4">HTH marR-type domain-containing protein</fullName>
    </recommendedName>
</protein>
<dbReference type="RefSeq" id="WP_030874773.1">
    <property type="nucleotide sequence ID" value="NZ_JBIRHZ010000007.1"/>
</dbReference>
<dbReference type="SMART" id="SM00347">
    <property type="entry name" value="HTH_MARR"/>
    <property type="match status" value="1"/>
</dbReference>
<dbReference type="PRINTS" id="PR00598">
    <property type="entry name" value="HTHMARR"/>
</dbReference>
<name>A0ABR5J467_9ACTN</name>
<evidence type="ECO:0000256" key="1">
    <source>
        <dbReference type="ARBA" id="ARBA00023015"/>
    </source>
</evidence>
<keyword evidence="2" id="KW-0238">DNA-binding</keyword>
<dbReference type="Pfam" id="PF12802">
    <property type="entry name" value="MarR_2"/>
    <property type="match status" value="1"/>
</dbReference>
<dbReference type="InterPro" id="IPR036388">
    <property type="entry name" value="WH-like_DNA-bd_sf"/>
</dbReference>
<organism evidence="5 6">
    <name type="scientific">Streptomyces varsoviensis</name>
    <dbReference type="NCBI Taxonomy" id="67373"/>
    <lineage>
        <taxon>Bacteria</taxon>
        <taxon>Bacillati</taxon>
        <taxon>Actinomycetota</taxon>
        <taxon>Actinomycetes</taxon>
        <taxon>Kitasatosporales</taxon>
        <taxon>Streptomycetaceae</taxon>
        <taxon>Streptomyces</taxon>
    </lineage>
</organism>
<sequence length="169" mass="18808">MSQEPATDYVDGVVDVLTQVHTPAELEAKALAYRLRRIAHRLETDVKRELAPHGIELWALELLACLLRAPEHRLTASQLATAMQLTSGAVTNRVAKLEVKGWVVRDFTPHDRRSVTVALTPEGAERAYDVFAVKTEAELNLFASLSAEDQHRLNGYLRTVLLALGDRET</sequence>
<dbReference type="InterPro" id="IPR039422">
    <property type="entry name" value="MarR/SlyA-like"/>
</dbReference>
<keyword evidence="1" id="KW-0805">Transcription regulation</keyword>
<evidence type="ECO:0000256" key="3">
    <source>
        <dbReference type="ARBA" id="ARBA00023163"/>
    </source>
</evidence>
<evidence type="ECO:0000313" key="5">
    <source>
        <dbReference type="EMBL" id="KOG88147.1"/>
    </source>
</evidence>
<comment type="caution">
    <text evidence="5">The sequence shown here is derived from an EMBL/GenBank/DDBJ whole genome shotgun (WGS) entry which is preliminary data.</text>
</comment>